<feature type="region of interest" description="Disordered" evidence="1">
    <location>
        <begin position="547"/>
        <end position="568"/>
    </location>
</feature>
<evidence type="ECO:0000256" key="2">
    <source>
        <dbReference type="SAM" id="Phobius"/>
    </source>
</evidence>
<feature type="transmembrane region" description="Helical" evidence="2">
    <location>
        <begin position="29"/>
        <end position="50"/>
    </location>
</feature>
<dbReference type="EMBL" id="JACIIV010000040">
    <property type="protein sequence ID" value="MBB6229281.1"/>
    <property type="molecule type" value="Genomic_DNA"/>
</dbReference>
<dbReference type="AlphaFoldDB" id="A0A841LC56"/>
<organism evidence="4 5">
    <name type="scientific">Polymorphobacter multimanifer</name>
    <dbReference type="NCBI Taxonomy" id="1070431"/>
    <lineage>
        <taxon>Bacteria</taxon>
        <taxon>Pseudomonadati</taxon>
        <taxon>Pseudomonadota</taxon>
        <taxon>Alphaproteobacteria</taxon>
        <taxon>Sphingomonadales</taxon>
        <taxon>Sphingosinicellaceae</taxon>
        <taxon>Polymorphobacter</taxon>
    </lineage>
</organism>
<dbReference type="InterPro" id="IPR012931">
    <property type="entry name" value="TraG_N_Proteobacteria"/>
</dbReference>
<accession>A0A841LC56</accession>
<dbReference type="RefSeq" id="WP_184202852.1">
    <property type="nucleotide sequence ID" value="NZ_BMOX01000073.1"/>
</dbReference>
<comment type="caution">
    <text evidence="4">The sequence shown here is derived from an EMBL/GenBank/DDBJ whole genome shotgun (WGS) entry which is preliminary data.</text>
</comment>
<keyword evidence="2" id="KW-0472">Membrane</keyword>
<feature type="transmembrane region" description="Helical" evidence="2">
    <location>
        <begin position="366"/>
        <end position="389"/>
    </location>
</feature>
<feature type="compositionally biased region" description="Low complexity" evidence="1">
    <location>
        <begin position="671"/>
        <end position="692"/>
    </location>
</feature>
<feature type="transmembrane region" description="Helical" evidence="2">
    <location>
        <begin position="330"/>
        <end position="354"/>
    </location>
</feature>
<dbReference type="Pfam" id="PF07916">
    <property type="entry name" value="TraG_N"/>
    <property type="match status" value="1"/>
</dbReference>
<gene>
    <name evidence="4" type="ORF">FHS79_003482</name>
</gene>
<dbReference type="Proteomes" id="UP000538147">
    <property type="component" value="Unassembled WGS sequence"/>
</dbReference>
<sequence>MIEVFAIGGGEYIVNVMNAVAAWTGDGGYISLIQVVFVIGLMWGLTALAFDANWKLLVNWFLGATAMYLMLMVPRIDIQVTDRINPGLAPNTVANVPLGLGLVAGFTSQISDYLTTGAELVFGLPNDLNYSRNGMIYGARLLEATQNVRINDPEFASNLDEHFRLCTFYDILLGQKSIDALARSDDLLAAMGPGSVARSQKWLTRQPAGNVTSEIITCRIAYDRFVATWDTMQTPLETTLGIQLYPRLLGAAARAKLLADLPIAYDYLTNVSRTASQTLRQHLVINAMTQSLHTMQSGGSPSSVDVYAQTRAEIQTRNTYNSIGATAMKWVPLLNIVLTVVFYALFPIAFPIFLLPRGGVSALKGYVTGFFYLAAWGPLYVILHMILMLKAGADVAAVGAAGDGGVTLASYVGIAGVTDDIGILAGYLIASVPFLAAGIAKGALAISSQATSYLAPSQNAAEEAAREASTGNIAVGNSSFDTQAFNMKQGNLWTTAGRYTSGASGFTSVQNDGSQTSQYPDATVIDAGSAISRLPFTPQLSSELQASFTRTASDTRSRAETLSNSASSSFSSANAQAADFRRTLSAGTGLETSYGADDRNTIGTTYAMVDQAATALQNRFGFERSLAESYANQAMFSGNFNTNIGWPGGQGAGGSGAGGNGMPGRGGVGIGVSTSGSKTSTTSGTASGTNGLSEAKDYLEQMSKSQNWGQQRDSFFRATGNSSSSDLSARSASVSASYTKAESVANEARTSYETAERLENAASLRDSNGVSLSENLTQPFVNFVLAEQRAMPGIAPDWNPTRGQAVTPAEVAERDFYIAEFIKAEQAKVVAGVEPSFVEPSPAGIARPSANTQARVRMAGASGIEQIEQTPLPVAGDLRSRADIDELRGDRREIVAAGGRSVGGAVERRKEAFDRVRPTITPNPQETLDNVLGKDDKAYVDKLWDGVRETFSPTDHKLK</sequence>
<feature type="transmembrane region" description="Helical" evidence="2">
    <location>
        <begin position="421"/>
        <end position="440"/>
    </location>
</feature>
<evidence type="ECO:0000313" key="4">
    <source>
        <dbReference type="EMBL" id="MBB6229281.1"/>
    </source>
</evidence>
<keyword evidence="2" id="KW-0812">Transmembrane</keyword>
<proteinExistence type="predicted"/>
<evidence type="ECO:0000256" key="1">
    <source>
        <dbReference type="SAM" id="MobiDB-lite"/>
    </source>
</evidence>
<feature type="compositionally biased region" description="Gly residues" evidence="1">
    <location>
        <begin position="651"/>
        <end position="670"/>
    </location>
</feature>
<feature type="transmembrane region" description="Helical" evidence="2">
    <location>
        <begin position="395"/>
        <end position="414"/>
    </location>
</feature>
<reference evidence="4 5" key="1">
    <citation type="submission" date="2020-08" db="EMBL/GenBank/DDBJ databases">
        <title>Genomic Encyclopedia of Type Strains, Phase IV (KMG-IV): sequencing the most valuable type-strain genomes for metagenomic binning, comparative biology and taxonomic classification.</title>
        <authorList>
            <person name="Goeker M."/>
        </authorList>
    </citation>
    <scope>NUCLEOTIDE SEQUENCE [LARGE SCALE GENOMIC DNA]</scope>
    <source>
        <strain evidence="4 5">DSM 102189</strain>
    </source>
</reference>
<feature type="region of interest" description="Disordered" evidence="1">
    <location>
        <begin position="651"/>
        <end position="692"/>
    </location>
</feature>
<keyword evidence="5" id="KW-1185">Reference proteome</keyword>
<evidence type="ECO:0000259" key="3">
    <source>
        <dbReference type="Pfam" id="PF07916"/>
    </source>
</evidence>
<evidence type="ECO:0000313" key="5">
    <source>
        <dbReference type="Proteomes" id="UP000538147"/>
    </source>
</evidence>
<protein>
    <submittedName>
        <fullName evidence="4">Conjugal transfer mating pair stabilization protein TraG</fullName>
    </submittedName>
</protein>
<feature type="transmembrane region" description="Helical" evidence="2">
    <location>
        <begin position="57"/>
        <end position="76"/>
    </location>
</feature>
<keyword evidence="2" id="KW-1133">Transmembrane helix</keyword>
<name>A0A841LC56_9SPHN</name>
<feature type="domain" description="TraG N-terminal Proteobacteria" evidence="3">
    <location>
        <begin position="3"/>
        <end position="462"/>
    </location>
</feature>